<dbReference type="PROSITE" id="PS50110">
    <property type="entry name" value="RESPONSE_REGULATORY"/>
    <property type="match status" value="1"/>
</dbReference>
<evidence type="ECO:0000313" key="3">
    <source>
        <dbReference type="EMBL" id="TDE18009.1"/>
    </source>
</evidence>
<dbReference type="SUPFAM" id="SSF52172">
    <property type="entry name" value="CheY-like"/>
    <property type="match status" value="1"/>
</dbReference>
<dbReference type="PANTHER" id="PTHR44520:SF2">
    <property type="entry name" value="RESPONSE REGULATOR RCP1"/>
    <property type="match status" value="1"/>
</dbReference>
<gene>
    <name evidence="3" type="ORF">E0F88_00160</name>
</gene>
<dbReference type="AlphaFoldDB" id="A0A4R5DU74"/>
<comment type="caution">
    <text evidence="3">The sequence shown here is derived from an EMBL/GenBank/DDBJ whole genome shotgun (WGS) entry which is preliminary data.</text>
</comment>
<accession>A0A4R5DU74</accession>
<evidence type="ECO:0000259" key="2">
    <source>
        <dbReference type="PROSITE" id="PS50110"/>
    </source>
</evidence>
<dbReference type="GO" id="GO:0000160">
    <property type="term" value="P:phosphorelay signal transduction system"/>
    <property type="evidence" value="ECO:0007669"/>
    <property type="project" value="InterPro"/>
</dbReference>
<dbReference type="Gene3D" id="3.40.50.2300">
    <property type="match status" value="1"/>
</dbReference>
<name>A0A4R5DU74_9BACT</name>
<feature type="domain" description="Response regulatory" evidence="2">
    <location>
        <begin position="1"/>
        <end position="104"/>
    </location>
</feature>
<keyword evidence="1" id="KW-0597">Phosphoprotein</keyword>
<dbReference type="InterPro" id="IPR001789">
    <property type="entry name" value="Sig_transdc_resp-reg_receiver"/>
</dbReference>
<dbReference type="InterPro" id="IPR052893">
    <property type="entry name" value="TCS_response_regulator"/>
</dbReference>
<dbReference type="Proteomes" id="UP000294850">
    <property type="component" value="Unassembled WGS sequence"/>
</dbReference>
<dbReference type="EMBL" id="SMFL01000001">
    <property type="protein sequence ID" value="TDE18009.1"/>
    <property type="molecule type" value="Genomic_DNA"/>
</dbReference>
<dbReference type="PANTHER" id="PTHR44520">
    <property type="entry name" value="RESPONSE REGULATOR RCP1-RELATED"/>
    <property type="match status" value="1"/>
</dbReference>
<organism evidence="3 4">
    <name type="scientific">Dyadobacter psychrotolerans</name>
    <dbReference type="NCBI Taxonomy" id="2541721"/>
    <lineage>
        <taxon>Bacteria</taxon>
        <taxon>Pseudomonadati</taxon>
        <taxon>Bacteroidota</taxon>
        <taxon>Cytophagia</taxon>
        <taxon>Cytophagales</taxon>
        <taxon>Spirosomataceae</taxon>
        <taxon>Dyadobacter</taxon>
    </lineage>
</organism>
<protein>
    <submittedName>
        <fullName evidence="3">Response regulator</fullName>
    </submittedName>
</protein>
<feature type="modified residue" description="4-aspartylphosphate" evidence="1">
    <location>
        <position position="42"/>
    </location>
</feature>
<evidence type="ECO:0000256" key="1">
    <source>
        <dbReference type="PROSITE-ProRule" id="PRU00169"/>
    </source>
</evidence>
<dbReference type="InterPro" id="IPR011006">
    <property type="entry name" value="CheY-like_superfamily"/>
</dbReference>
<sequence length="104" mass="11134">MRKAIEVINVNIQVVEASDGSDLLDLVEVEAGHFFEVVVILDMNVPKVTGLEALAAIRSSDRIKHIPAVMLSTSADPQLIKTDIVGTIGIRLTCSISLSTSFSV</sequence>
<evidence type="ECO:0000313" key="4">
    <source>
        <dbReference type="Proteomes" id="UP000294850"/>
    </source>
</evidence>
<keyword evidence="4" id="KW-1185">Reference proteome</keyword>
<dbReference type="Pfam" id="PF00072">
    <property type="entry name" value="Response_reg"/>
    <property type="match status" value="1"/>
</dbReference>
<proteinExistence type="predicted"/>
<reference evidence="3 4" key="1">
    <citation type="submission" date="2019-03" db="EMBL/GenBank/DDBJ databases">
        <title>Dyadobacter AR-3-6 sp. nov., isolated from arctic soil.</title>
        <authorList>
            <person name="Chaudhary D.K."/>
        </authorList>
    </citation>
    <scope>NUCLEOTIDE SEQUENCE [LARGE SCALE GENOMIC DNA]</scope>
    <source>
        <strain evidence="3 4">AR-3-6</strain>
    </source>
</reference>